<dbReference type="AlphaFoldDB" id="A0A6C0EIU7"/>
<dbReference type="EMBL" id="MN738869">
    <property type="protein sequence ID" value="QHT29114.1"/>
    <property type="molecule type" value="Genomic_DNA"/>
</dbReference>
<organism evidence="1">
    <name type="scientific">viral metagenome</name>
    <dbReference type="NCBI Taxonomy" id="1070528"/>
    <lineage>
        <taxon>unclassified sequences</taxon>
        <taxon>metagenomes</taxon>
        <taxon>organismal metagenomes</taxon>
    </lineage>
</organism>
<accession>A0A6C0EIU7</accession>
<reference evidence="1" key="1">
    <citation type="journal article" date="2020" name="Nature">
        <title>Giant virus diversity and host interactions through global metagenomics.</title>
        <authorList>
            <person name="Schulz F."/>
            <person name="Roux S."/>
            <person name="Paez-Espino D."/>
            <person name="Jungbluth S."/>
            <person name="Walsh D.A."/>
            <person name="Denef V.J."/>
            <person name="McMahon K.D."/>
            <person name="Konstantinidis K.T."/>
            <person name="Eloe-Fadrosh E.A."/>
            <person name="Kyrpides N.C."/>
            <person name="Woyke T."/>
        </authorList>
    </citation>
    <scope>NUCLEOTIDE SEQUENCE</scope>
    <source>
        <strain evidence="1">GVMAG-M-3300001351-8</strain>
    </source>
</reference>
<evidence type="ECO:0000313" key="1">
    <source>
        <dbReference type="EMBL" id="QHT29114.1"/>
    </source>
</evidence>
<sequence>MDKEKEREKKVRSKSDSHILETGHYYQQEVYGYDTVDSNTIFNRPTITGCDEYSPVKNNGTCRHCYKSYDDHIKTHNDSNQAKSMEIVRTGWFSWLWKLF</sequence>
<protein>
    <submittedName>
        <fullName evidence="1">Uncharacterized protein</fullName>
    </submittedName>
</protein>
<name>A0A6C0EIU7_9ZZZZ</name>
<proteinExistence type="predicted"/>